<dbReference type="EMBL" id="JANEYF010003871">
    <property type="protein sequence ID" value="KAJ8933352.1"/>
    <property type="molecule type" value="Genomic_DNA"/>
</dbReference>
<evidence type="ECO:0000256" key="4">
    <source>
        <dbReference type="ARBA" id="ARBA00023216"/>
    </source>
</evidence>
<dbReference type="SUPFAM" id="SSF47874">
    <property type="entry name" value="Annexin"/>
    <property type="match status" value="1"/>
</dbReference>
<dbReference type="FunFam" id="1.10.220.10:FF:000002">
    <property type="entry name" value="Annexin"/>
    <property type="match status" value="1"/>
</dbReference>
<dbReference type="GO" id="GO:0005634">
    <property type="term" value="C:nucleus"/>
    <property type="evidence" value="ECO:0007669"/>
    <property type="project" value="TreeGrafter"/>
</dbReference>
<name>A0AAV8X495_9CUCU</name>
<dbReference type="Pfam" id="PF00191">
    <property type="entry name" value="Annexin"/>
    <property type="match status" value="3"/>
</dbReference>
<organism evidence="6 7">
    <name type="scientific">Rhamnusium bicolor</name>
    <dbReference type="NCBI Taxonomy" id="1586634"/>
    <lineage>
        <taxon>Eukaryota</taxon>
        <taxon>Metazoa</taxon>
        <taxon>Ecdysozoa</taxon>
        <taxon>Arthropoda</taxon>
        <taxon>Hexapoda</taxon>
        <taxon>Insecta</taxon>
        <taxon>Pterygota</taxon>
        <taxon>Neoptera</taxon>
        <taxon>Endopterygota</taxon>
        <taxon>Coleoptera</taxon>
        <taxon>Polyphaga</taxon>
        <taxon>Cucujiformia</taxon>
        <taxon>Chrysomeloidea</taxon>
        <taxon>Cerambycidae</taxon>
        <taxon>Lepturinae</taxon>
        <taxon>Rhagiini</taxon>
        <taxon>Rhamnusium</taxon>
    </lineage>
</organism>
<evidence type="ECO:0000256" key="2">
    <source>
        <dbReference type="ARBA" id="ARBA00022737"/>
    </source>
</evidence>
<dbReference type="GO" id="GO:0005737">
    <property type="term" value="C:cytoplasm"/>
    <property type="evidence" value="ECO:0007669"/>
    <property type="project" value="TreeGrafter"/>
</dbReference>
<dbReference type="GO" id="GO:0005886">
    <property type="term" value="C:plasma membrane"/>
    <property type="evidence" value="ECO:0007669"/>
    <property type="project" value="TreeGrafter"/>
</dbReference>
<evidence type="ECO:0008006" key="8">
    <source>
        <dbReference type="Google" id="ProtNLM"/>
    </source>
</evidence>
<dbReference type="GO" id="GO:0005544">
    <property type="term" value="F:calcium-dependent phospholipid binding"/>
    <property type="evidence" value="ECO:0007669"/>
    <property type="project" value="UniProtKB-KW"/>
</dbReference>
<dbReference type="PROSITE" id="PS51897">
    <property type="entry name" value="ANNEXIN_2"/>
    <property type="match status" value="3"/>
</dbReference>
<keyword evidence="3" id="KW-0106">Calcium</keyword>
<dbReference type="PANTHER" id="PTHR10502:SF233">
    <property type="entry name" value="ANNEXIN B9"/>
    <property type="match status" value="1"/>
</dbReference>
<dbReference type="Gene3D" id="1.10.220.10">
    <property type="entry name" value="Annexin"/>
    <property type="match status" value="3"/>
</dbReference>
<dbReference type="Proteomes" id="UP001162156">
    <property type="component" value="Unassembled WGS sequence"/>
</dbReference>
<comment type="similarity">
    <text evidence="1">Belongs to the annexin family.</text>
</comment>
<dbReference type="GO" id="GO:0032509">
    <property type="term" value="P:endosome transport via multivesicular body sorting pathway"/>
    <property type="evidence" value="ECO:0007669"/>
    <property type="project" value="TreeGrafter"/>
</dbReference>
<dbReference type="InterPro" id="IPR037104">
    <property type="entry name" value="Annexin_sf"/>
</dbReference>
<dbReference type="PANTHER" id="PTHR10502">
    <property type="entry name" value="ANNEXIN"/>
    <property type="match status" value="1"/>
</dbReference>
<evidence type="ECO:0000313" key="7">
    <source>
        <dbReference type="Proteomes" id="UP001162156"/>
    </source>
</evidence>
<comment type="caution">
    <text evidence="6">The sequence shown here is derived from an EMBL/GenBank/DDBJ whole genome shotgun (WGS) entry which is preliminary data.</text>
</comment>
<evidence type="ECO:0000256" key="5">
    <source>
        <dbReference type="ARBA" id="ARBA00023302"/>
    </source>
</evidence>
<accession>A0AAV8X495</accession>
<evidence type="ECO:0000256" key="1">
    <source>
        <dbReference type="ARBA" id="ARBA00007831"/>
    </source>
</evidence>
<keyword evidence="5" id="KW-0111">Calcium/phospholipid-binding</keyword>
<keyword evidence="7" id="KW-1185">Reference proteome</keyword>
<dbReference type="AlphaFoldDB" id="A0AAV8X495"/>
<dbReference type="PRINTS" id="PR00196">
    <property type="entry name" value="ANNEXIN"/>
</dbReference>
<evidence type="ECO:0000313" key="6">
    <source>
        <dbReference type="EMBL" id="KAJ8933352.1"/>
    </source>
</evidence>
<proteinExistence type="inferred from homology"/>
<dbReference type="InterPro" id="IPR018502">
    <property type="entry name" value="Annexin_repeat"/>
</dbReference>
<dbReference type="GO" id="GO:0005509">
    <property type="term" value="F:calcium ion binding"/>
    <property type="evidence" value="ECO:0007669"/>
    <property type="project" value="InterPro"/>
</dbReference>
<dbReference type="InterPro" id="IPR001464">
    <property type="entry name" value="Annexin"/>
</dbReference>
<dbReference type="GO" id="GO:0012506">
    <property type="term" value="C:vesicle membrane"/>
    <property type="evidence" value="ECO:0007669"/>
    <property type="project" value="TreeGrafter"/>
</dbReference>
<keyword evidence="4" id="KW-0041">Annexin</keyword>
<evidence type="ECO:0000256" key="3">
    <source>
        <dbReference type="ARBA" id="ARBA00022837"/>
    </source>
</evidence>
<dbReference type="SMART" id="SM00335">
    <property type="entry name" value="ANX"/>
    <property type="match status" value="3"/>
</dbReference>
<keyword evidence="2" id="KW-0677">Repeat</keyword>
<sequence length="208" mass="23492">MGKSPTVFPYESFHDEEDAKALKEAFKGFGSDEDAIIEIITKRSNDQRRKIGTRFKTMYGKFTKHVVDQEAAFKDAQALLQAGELLFAGTDESVFNQVMCQRNLPQLRLVFEEYEKLVGHPIETAIENEFSGTIKDALLQLIECVRDRTAYLATRLHDSMAGIGTDDRTLVRIIVSRSEIDLEDIKVAYEVKMIPQETTKKALLAIVG</sequence>
<protein>
    <recommendedName>
        <fullName evidence="8">Annexin</fullName>
    </recommendedName>
</protein>
<dbReference type="GO" id="GO:0001786">
    <property type="term" value="F:phosphatidylserine binding"/>
    <property type="evidence" value="ECO:0007669"/>
    <property type="project" value="TreeGrafter"/>
</dbReference>
<reference evidence="6" key="1">
    <citation type="journal article" date="2023" name="Insect Mol. Biol.">
        <title>Genome sequencing provides insights into the evolution of gene families encoding plant cell wall-degrading enzymes in longhorned beetles.</title>
        <authorList>
            <person name="Shin N.R."/>
            <person name="Okamura Y."/>
            <person name="Kirsch R."/>
            <person name="Pauchet Y."/>
        </authorList>
    </citation>
    <scope>NUCLEOTIDE SEQUENCE</scope>
    <source>
        <strain evidence="6">RBIC_L_NR</strain>
    </source>
</reference>
<gene>
    <name evidence="6" type="ORF">NQ314_014067</name>
</gene>